<dbReference type="InterPro" id="IPR008271">
    <property type="entry name" value="Ser/Thr_kinase_AS"/>
</dbReference>
<dbReference type="PROSITE" id="PS50011">
    <property type="entry name" value="PROTEIN_KINASE_DOM"/>
    <property type="match status" value="1"/>
</dbReference>
<dbReference type="CTD" id="567749"/>
<dbReference type="GO" id="GO:0004674">
    <property type="term" value="F:protein serine/threonine kinase activity"/>
    <property type="evidence" value="ECO:0007669"/>
    <property type="project" value="UniProtKB-KW"/>
</dbReference>
<dbReference type="PROSITE" id="PS00108">
    <property type="entry name" value="PROTEIN_KINASE_ST"/>
    <property type="match status" value="1"/>
</dbReference>
<dbReference type="Gene3D" id="3.30.200.20">
    <property type="entry name" value="Phosphorylase Kinase, domain 1"/>
    <property type="match status" value="3"/>
</dbReference>
<dbReference type="AGR" id="ZFIN:ZDB-GENE-141216-82"/>
<dbReference type="RefSeq" id="XP_068080392.2">
    <property type="nucleotide sequence ID" value="XM_068224291.2"/>
</dbReference>
<name>A0AB32TZB9_DANRE</name>
<protein>
    <submittedName>
        <fullName evidence="2">Uncharacterized protein</fullName>
    </submittedName>
</protein>
<dbReference type="InterPro" id="IPR017441">
    <property type="entry name" value="Protein_kinase_ATP_BS"/>
</dbReference>
<dbReference type="FunFam" id="1.10.510.10:FF:000392">
    <property type="entry name" value="Pim proto-oncogene, serine/threonine kinase,-related 152"/>
    <property type="match status" value="1"/>
</dbReference>
<organism evidence="1 2">
    <name type="scientific">Danio rerio</name>
    <name type="common">Zebrafish</name>
    <name type="synonym">Brachydanio rerio</name>
    <dbReference type="NCBI Taxonomy" id="7955"/>
    <lineage>
        <taxon>Eukaryota</taxon>
        <taxon>Metazoa</taxon>
        <taxon>Chordata</taxon>
        <taxon>Craniata</taxon>
        <taxon>Vertebrata</taxon>
        <taxon>Euteleostomi</taxon>
        <taxon>Actinopterygii</taxon>
        <taxon>Neopterygii</taxon>
        <taxon>Teleostei</taxon>
        <taxon>Ostariophysi</taxon>
        <taxon>Cypriniformes</taxon>
        <taxon>Danionidae</taxon>
        <taxon>Danioninae</taxon>
        <taxon>Danio</taxon>
    </lineage>
</organism>
<dbReference type="Gene3D" id="1.10.510.10">
    <property type="entry name" value="Transferase(Phosphotransferase) domain 1"/>
    <property type="match status" value="1"/>
</dbReference>
<dbReference type="Proteomes" id="UP000000437">
    <property type="component" value="Chromosome 11"/>
</dbReference>
<proteinExistence type="predicted"/>
<keyword evidence="1" id="KW-1185">Reference proteome</keyword>
<dbReference type="SMART" id="SM00220">
    <property type="entry name" value="S_TKc"/>
    <property type="match status" value="1"/>
</dbReference>
<dbReference type="InterPro" id="IPR051138">
    <property type="entry name" value="PIM_Ser/Thr_kinase"/>
</dbReference>
<dbReference type="PROSITE" id="PS00107">
    <property type="entry name" value="PROTEIN_KINASE_ATP"/>
    <property type="match status" value="1"/>
</dbReference>
<dbReference type="SUPFAM" id="SSF56112">
    <property type="entry name" value="Protein kinase-like (PK-like)"/>
    <property type="match status" value="3"/>
</dbReference>
<dbReference type="Pfam" id="PF00069">
    <property type="entry name" value="Pkinase"/>
    <property type="match status" value="1"/>
</dbReference>
<dbReference type="ZFIN" id="ZDB-GENE-141216-82">
    <property type="gene designation" value="pimr93"/>
</dbReference>
<accession>A0AB32TZB9</accession>
<dbReference type="InterPro" id="IPR011009">
    <property type="entry name" value="Kinase-like_dom_sf"/>
</dbReference>
<sequence>MSMERKRSSHSYQVYGFRTPPIPGTNEAAFQPVCVGEGYEKSRREDERLDRRPSRKRKMEEISAEEPPRKRMKEFFKGCERKRKIEDGLDEGPERKRRKYEYLDRRPNRKRKMEEISAEEPPRKRMKEFFKGCERKRKIEDGLDEGPERKRRKYEYLDRRPNRKRKMEEISAEEPPRKRMKEFFKGSERKINGEDSLSFSSLPIRRLSRKRKWEESSAEEPPTKISRTEYFIKGFKRKGKMEDIFEEGPERKRRKYEYLECLNRRQPRKRKRGEIFGEEPLRKRKEDRYFDGGLKSKRKREEIYFEESPRKIEDVDMGSETKRKREEGFDEGPERKRRMYFDWRPNRTRKREESFVEEPLRKRRKSEYFDRRPNRKRKPEDSSVIVSLRKRRKDEYFDSGPNSKRKKEESSVEHPEMWRMLESFKKLTTFYSSPTIELMDVQSSSSHSDSVQAHHSPTSDILRRYEVRRILCRRGSDTIYEGRRMTDNLKVAVKVVKKFWEVTCIVPGHPVALPLEVGLLALVNKSLRGPKTIQLLDWQDLPDYYTIILECPSPRVCREANLSQQSNGTISTIAGKSNSSGLYDTDQSATSVSSSSTDDEPARNMRMTGNIDFVLLWTHNREDKLLQPISVEMVSAQSVKQPAVPVHPRPAGPAGNGQNILNGFELIRMVVHGTFGTVYEGKRRRDGLKVAVKFTRKRRSMQYINIPGHFAPVPLEVARLLMPKKDPTVPQKFKLLDWLDKPDYYIMVLKRASSWKDAKSTTAPQEKNLLQPITVEMVSALSSMKQCTLPIYQGPARNGQKRLRGFVLKRMIGQGGFGRVYKGTRIHDGRKVAVKFIKKWATMQYINIPRHFAPVPLEVALMLMVNKSPRVPEIIRLLDWEDYPGHYILVLELSTPCEDLSVYVKRSGGFLNETKARVIMGQTIRAAQVCCARGVFHRDIKLENLLINPQTLRVKLIDFGCGDLLKDSAYHHYSGTRQYSPPEFNMMRRYHGKPATVWSLGILLYVLLCGRLPRSRILLRMNSSCWSSSRLSHDCCDLICCLLQQDPSKRISLEDIPHHPWFKVTKCSSLPKRNAAQQGKIRPLHENERETPKGIKVG</sequence>
<dbReference type="PANTHER" id="PTHR22984:SF11">
    <property type="entry name" value="AURORA KINASE-RELATED"/>
    <property type="match status" value="1"/>
</dbReference>
<evidence type="ECO:0000313" key="3">
    <source>
        <dbReference type="ZFIN" id="ZDB-GENE-141216-82"/>
    </source>
</evidence>
<dbReference type="KEGG" id="dre:141374972"/>
<dbReference type="KEGG" id="dre:567749"/>
<dbReference type="GO" id="GO:0005524">
    <property type="term" value="F:ATP binding"/>
    <property type="evidence" value="ECO:0007669"/>
    <property type="project" value="UniProtKB-UniRule"/>
</dbReference>
<dbReference type="PANTHER" id="PTHR22984">
    <property type="entry name" value="SERINE/THREONINE-PROTEIN KINASE PIM"/>
    <property type="match status" value="1"/>
</dbReference>
<evidence type="ECO:0000313" key="2">
    <source>
        <dbReference type="RefSeq" id="XP_068080392.2"/>
    </source>
</evidence>
<evidence type="ECO:0000313" key="1">
    <source>
        <dbReference type="Proteomes" id="UP000000437"/>
    </source>
</evidence>
<dbReference type="InterPro" id="IPR000719">
    <property type="entry name" value="Prot_kinase_dom"/>
</dbReference>
<gene>
    <name evidence="3" type="primary">pimr93</name>
    <name evidence="2" type="synonym">LOC141374972</name>
</gene>
<dbReference type="FunFam" id="3.30.200.20:FF:000246">
    <property type="entry name" value="Pim proto-oncogene, serine/threonine kinase,-related 152"/>
    <property type="match status" value="3"/>
</dbReference>
<reference evidence="2" key="1">
    <citation type="submission" date="2025-08" db="UniProtKB">
        <authorList>
            <consortium name="RefSeq"/>
        </authorList>
    </citation>
    <scope>IDENTIFICATION</scope>
    <source>
        <strain evidence="2">Tuebingen</strain>
        <tissue evidence="2">Fibroblasts and whole tissue</tissue>
    </source>
</reference>